<dbReference type="PANTHER" id="PTHR12815:SF47">
    <property type="entry name" value="TRANSLOCATION AND ASSEMBLY MODULE SUBUNIT TAMA"/>
    <property type="match status" value="1"/>
</dbReference>
<evidence type="ECO:0000256" key="1">
    <source>
        <dbReference type="ARBA" id="ARBA00004442"/>
    </source>
</evidence>
<evidence type="ECO:0000259" key="12">
    <source>
        <dbReference type="Pfam" id="PF01103"/>
    </source>
</evidence>
<feature type="domain" description="Bacterial surface antigen (D15)" evidence="12">
    <location>
        <begin position="404"/>
        <end position="565"/>
    </location>
</feature>
<evidence type="ECO:0000256" key="11">
    <source>
        <dbReference type="SAM" id="SignalP"/>
    </source>
</evidence>
<comment type="subcellular location">
    <subcellularLocation>
        <location evidence="1">Cell outer membrane</location>
    </subcellularLocation>
</comment>
<dbReference type="EMBL" id="FRFG01000008">
    <property type="protein sequence ID" value="SHO54848.1"/>
    <property type="molecule type" value="Genomic_DNA"/>
</dbReference>
<comment type="similarity">
    <text evidence="2">Belongs to the TamA family.</text>
</comment>
<keyword evidence="6 11" id="KW-0732">Signal</keyword>
<evidence type="ECO:0000313" key="16">
    <source>
        <dbReference type="Proteomes" id="UP000184600"/>
    </source>
</evidence>
<name>A0A1M7YQG4_9VIBR</name>
<evidence type="ECO:0000256" key="3">
    <source>
        <dbReference type="ARBA" id="ARBA00015419"/>
    </source>
</evidence>
<dbReference type="OrthoDB" id="9769707at2"/>
<feature type="domain" description="POTRA" evidence="13">
    <location>
        <begin position="103"/>
        <end position="178"/>
    </location>
</feature>
<evidence type="ECO:0000259" key="14">
    <source>
        <dbReference type="Pfam" id="PF17243"/>
    </source>
</evidence>
<keyword evidence="8" id="KW-0998">Cell outer membrane</keyword>
<evidence type="ECO:0000256" key="8">
    <source>
        <dbReference type="ARBA" id="ARBA00023237"/>
    </source>
</evidence>
<dbReference type="Pfam" id="PF01103">
    <property type="entry name" value="Omp85"/>
    <property type="match status" value="1"/>
</dbReference>
<evidence type="ECO:0000256" key="4">
    <source>
        <dbReference type="ARBA" id="ARBA00022452"/>
    </source>
</evidence>
<dbReference type="InterPro" id="IPR000184">
    <property type="entry name" value="Bac_surfAg_D15"/>
</dbReference>
<dbReference type="InterPro" id="IPR010827">
    <property type="entry name" value="BamA/TamA_POTRA"/>
</dbReference>
<evidence type="ECO:0000313" key="15">
    <source>
        <dbReference type="EMBL" id="SHO54848.1"/>
    </source>
</evidence>
<feature type="chain" id="PRO_5012297262" description="Translocation and assembly module subunit TamA" evidence="11">
    <location>
        <begin position="22"/>
        <end position="568"/>
    </location>
</feature>
<dbReference type="Proteomes" id="UP000184600">
    <property type="component" value="Unassembled WGS sequence"/>
</dbReference>
<dbReference type="AlphaFoldDB" id="A0A1M7YQG4"/>
<gene>
    <name evidence="15" type="primary">tamA</name>
    <name evidence="15" type="ORF">VQ7734_00566</name>
</gene>
<reference evidence="16" key="1">
    <citation type="submission" date="2016-12" db="EMBL/GenBank/DDBJ databases">
        <authorList>
            <person name="Rodrigo-Torres L."/>
            <person name="Arahal R.D."/>
            <person name="Lucena T."/>
        </authorList>
    </citation>
    <scope>NUCLEOTIDE SEQUENCE [LARGE SCALE GENOMIC DNA]</scope>
</reference>
<feature type="signal peptide" evidence="11">
    <location>
        <begin position="1"/>
        <end position="21"/>
    </location>
</feature>
<dbReference type="InterPro" id="IPR039910">
    <property type="entry name" value="D15-like"/>
</dbReference>
<dbReference type="FunFam" id="3.10.20.310:FF:000008">
    <property type="entry name" value="Outer membrane protein, OMP85 family"/>
    <property type="match status" value="1"/>
</dbReference>
<evidence type="ECO:0000256" key="10">
    <source>
        <dbReference type="ARBA" id="ARBA00093548"/>
    </source>
</evidence>
<dbReference type="PANTHER" id="PTHR12815">
    <property type="entry name" value="SORTING AND ASSEMBLY MACHINERY SAMM50 PROTEIN FAMILY MEMBER"/>
    <property type="match status" value="1"/>
</dbReference>
<evidence type="ECO:0000256" key="7">
    <source>
        <dbReference type="ARBA" id="ARBA00023136"/>
    </source>
</evidence>
<protein>
    <recommendedName>
        <fullName evidence="3">Translocation and assembly module subunit TamA</fullName>
    </recommendedName>
    <alternativeName>
        <fullName evidence="9">Autotransporter assembly factor TamA</fullName>
    </alternativeName>
</protein>
<keyword evidence="4" id="KW-1134">Transmembrane beta strand</keyword>
<dbReference type="RefSeq" id="WP_073579754.1">
    <property type="nucleotide sequence ID" value="NZ_AP024897.1"/>
</dbReference>
<sequence>MRRIFTFCYVFFICFSAAGYAEVNVVVNGLKGQLKDNVDVYLSGISQHEDANSLRLHAFIQENISQALEALGYYHASVSFQTEDKQLSVFVTQGEPTRILRAEIQISGEAGLDEDFIRLREQSQIKAGAILNHAHYEKFKSDIRNLALKKGYFNGKFTQSRIEVRPDKYQANIILDFDSGIRYHFGQIIISGSQIDDQKVLSLQPFQSGDPYQISGMGEFNQNLSDTDWFGSIAITPDLSKLKESRELPVHVVLTPASRNQVETGLGYSTDVGIQGSLKWVKPWLNESGHSFSSKMSLSGPEQVVIAGYKIPLQDVLHQYYQIQYGLKKVDNLDTKSIESNLSLERHWHLDNGWNRTIFIRYLIENYEQGVLDDVGQFVLPGITFTRTRTRGTRLFTWGDKETLTIEYGNQHALSETDLLRIQGSTSWIRTYLEDHRFLARIDGGVNLVDEFRQVSPSLRFFAGGDNSIRGYDYDSVSPVDSSGALTGARYLATASLEYQYQLTGNWWLALFYDYGDAFNKTPDWKRGTGVGIRWVSPVGPVRLDFAWGLDNQPGDEFRLHFTLGPDL</sequence>
<evidence type="ECO:0000256" key="9">
    <source>
        <dbReference type="ARBA" id="ARBA00033063"/>
    </source>
</evidence>
<dbReference type="Pfam" id="PF17243">
    <property type="entry name" value="POTRA_TamA_1"/>
    <property type="match status" value="1"/>
</dbReference>
<keyword evidence="16" id="KW-1185">Reference proteome</keyword>
<dbReference type="Pfam" id="PF07244">
    <property type="entry name" value="POTRA"/>
    <property type="match status" value="1"/>
</dbReference>
<evidence type="ECO:0000256" key="2">
    <source>
        <dbReference type="ARBA" id="ARBA00010248"/>
    </source>
</evidence>
<feature type="domain" description="TamA POTRA" evidence="14">
    <location>
        <begin position="25"/>
        <end position="91"/>
    </location>
</feature>
<evidence type="ECO:0000256" key="6">
    <source>
        <dbReference type="ARBA" id="ARBA00022729"/>
    </source>
</evidence>
<dbReference type="GO" id="GO:0097347">
    <property type="term" value="C:TAM protein secretion complex"/>
    <property type="evidence" value="ECO:0007669"/>
    <property type="project" value="TreeGrafter"/>
</dbReference>
<keyword evidence="5" id="KW-0812">Transmembrane</keyword>
<dbReference type="InterPro" id="IPR035243">
    <property type="entry name" value="TamA_POTRA_Dom_1"/>
</dbReference>
<dbReference type="GO" id="GO:0009306">
    <property type="term" value="P:protein secretion"/>
    <property type="evidence" value="ECO:0007669"/>
    <property type="project" value="TreeGrafter"/>
</dbReference>
<comment type="subunit">
    <text evidence="10">Interacts with TamB to form the translocation and assembly module (TAM).</text>
</comment>
<evidence type="ECO:0000256" key="5">
    <source>
        <dbReference type="ARBA" id="ARBA00022692"/>
    </source>
</evidence>
<organism evidence="15 16">
    <name type="scientific">Vibrio quintilis</name>
    <dbReference type="NCBI Taxonomy" id="1117707"/>
    <lineage>
        <taxon>Bacteria</taxon>
        <taxon>Pseudomonadati</taxon>
        <taxon>Pseudomonadota</taxon>
        <taxon>Gammaproteobacteria</taxon>
        <taxon>Vibrionales</taxon>
        <taxon>Vibrionaceae</taxon>
        <taxon>Vibrio</taxon>
    </lineage>
</organism>
<dbReference type="STRING" id="1117707.VQ7734_00566"/>
<proteinExistence type="inferred from homology"/>
<keyword evidence="7" id="KW-0472">Membrane</keyword>
<dbReference type="Gene3D" id="3.10.20.310">
    <property type="entry name" value="membrane protein fhac"/>
    <property type="match status" value="3"/>
</dbReference>
<dbReference type="GO" id="GO:0009279">
    <property type="term" value="C:cell outer membrane"/>
    <property type="evidence" value="ECO:0007669"/>
    <property type="project" value="UniProtKB-SubCell"/>
</dbReference>
<dbReference type="Gene3D" id="2.40.160.50">
    <property type="entry name" value="membrane protein fhac: a member of the omp85/tpsb transporter family"/>
    <property type="match status" value="1"/>
</dbReference>
<accession>A0A1M7YQG4</accession>
<evidence type="ECO:0000259" key="13">
    <source>
        <dbReference type="Pfam" id="PF07244"/>
    </source>
</evidence>